<dbReference type="EC" id="3.1.1.-" evidence="3"/>
<comment type="caution">
    <text evidence="3">The sequence shown here is derived from an EMBL/GenBank/DDBJ whole genome shotgun (WGS) entry which is preliminary data.</text>
</comment>
<proteinExistence type="predicted"/>
<sequence>MNMKQRIATFLLLSAAMANGDDSTIISYKNCDANSLPAENTSISTLNNGQFYKMCPGSHKHSNNDTFATLGQPKCGDGSNFAFYLTRPEQPQQGEQPQKVLIELSGGGACWDKGTCALQSFFLKMPPLDFVLGMSCSDVGKIAEVSEGWDILCARTVGETDFTEYNTIVIPYCTQDVHLGDAAEALYDGTTIQHVGGHNTYRTLQWVFDNFEDPSHIVLTGCSAGATPLPVFYHMIKEHYKARGRNVKVNIISDSPVYLTPRNFLENHFQFWNHETVMKSIGFDYDTHKEDVQYASAVLDYVLDGSDDSDGIGVVSHNDDAISLMYYIAMGGDDDTKTSVETQWWAEMNNSWSQTMNEHTNFDVFIINGSGHCSSGLYFANQQPDFEKWVSNIVASASLIYVQQETVVMNTSVTMTAATDPTSTTTEAYESRPVESPVSPMNNTFPSSGSETDTPSAATCKATAGHILIATFLCLQLCLLLG</sequence>
<organism evidence="3 4">
    <name type="scientific">Skeletonema marinoi</name>
    <dbReference type="NCBI Taxonomy" id="267567"/>
    <lineage>
        <taxon>Eukaryota</taxon>
        <taxon>Sar</taxon>
        <taxon>Stramenopiles</taxon>
        <taxon>Ochrophyta</taxon>
        <taxon>Bacillariophyta</taxon>
        <taxon>Coscinodiscophyceae</taxon>
        <taxon>Thalassiosirophycidae</taxon>
        <taxon>Thalassiosirales</taxon>
        <taxon>Skeletonemataceae</taxon>
        <taxon>Skeletonema</taxon>
        <taxon>Skeletonema marinoi-dohrnii complex</taxon>
    </lineage>
</organism>
<reference evidence="3" key="1">
    <citation type="submission" date="2023-06" db="EMBL/GenBank/DDBJ databases">
        <title>Survivors Of The Sea: Transcriptome response of Skeletonema marinoi to long-term dormancy.</title>
        <authorList>
            <person name="Pinder M.I.M."/>
            <person name="Kourtchenko O."/>
            <person name="Robertson E.K."/>
            <person name="Larsson T."/>
            <person name="Maumus F."/>
            <person name="Osuna-Cruz C.M."/>
            <person name="Vancaester E."/>
            <person name="Stenow R."/>
            <person name="Vandepoele K."/>
            <person name="Ploug H."/>
            <person name="Bruchert V."/>
            <person name="Godhe A."/>
            <person name="Topel M."/>
        </authorList>
    </citation>
    <scope>NUCLEOTIDE SEQUENCE</scope>
    <source>
        <strain evidence="3">R05AC</strain>
    </source>
</reference>
<keyword evidence="2" id="KW-0732">Signal</keyword>
<evidence type="ECO:0000256" key="2">
    <source>
        <dbReference type="SAM" id="SignalP"/>
    </source>
</evidence>
<dbReference type="EMBL" id="JATAAI010000012">
    <property type="protein sequence ID" value="KAK1742111.1"/>
    <property type="molecule type" value="Genomic_DNA"/>
</dbReference>
<dbReference type="GO" id="GO:0016787">
    <property type="term" value="F:hydrolase activity"/>
    <property type="evidence" value="ECO:0007669"/>
    <property type="project" value="UniProtKB-KW"/>
</dbReference>
<dbReference type="Proteomes" id="UP001224775">
    <property type="component" value="Unassembled WGS sequence"/>
</dbReference>
<evidence type="ECO:0000256" key="1">
    <source>
        <dbReference type="SAM" id="MobiDB-lite"/>
    </source>
</evidence>
<keyword evidence="4" id="KW-1185">Reference proteome</keyword>
<evidence type="ECO:0000313" key="4">
    <source>
        <dbReference type="Proteomes" id="UP001224775"/>
    </source>
</evidence>
<feature type="chain" id="PRO_5042117623" evidence="2">
    <location>
        <begin position="21"/>
        <end position="482"/>
    </location>
</feature>
<protein>
    <submittedName>
        <fullName evidence="3">Pectinacetylesterase-like protein</fullName>
        <ecNumber evidence="3">3.1.1.-</ecNumber>
    </submittedName>
</protein>
<feature type="signal peptide" evidence="2">
    <location>
        <begin position="1"/>
        <end position="20"/>
    </location>
</feature>
<feature type="compositionally biased region" description="Polar residues" evidence="1">
    <location>
        <begin position="439"/>
        <end position="456"/>
    </location>
</feature>
<dbReference type="AlphaFoldDB" id="A0AAD8YB61"/>
<dbReference type="InterPro" id="IPR004963">
    <property type="entry name" value="PAE/NOTUM"/>
</dbReference>
<dbReference type="PANTHER" id="PTHR21562">
    <property type="entry name" value="NOTUM-RELATED"/>
    <property type="match status" value="1"/>
</dbReference>
<dbReference type="InterPro" id="IPR029058">
    <property type="entry name" value="AB_hydrolase_fold"/>
</dbReference>
<keyword evidence="3" id="KW-0378">Hydrolase</keyword>
<gene>
    <name evidence="3" type="ORF">QTG54_007684</name>
</gene>
<evidence type="ECO:0000313" key="3">
    <source>
        <dbReference type="EMBL" id="KAK1742111.1"/>
    </source>
</evidence>
<dbReference type="SUPFAM" id="SSF53474">
    <property type="entry name" value="alpha/beta-Hydrolases"/>
    <property type="match status" value="1"/>
</dbReference>
<dbReference type="PANTHER" id="PTHR21562:SF83">
    <property type="entry name" value="PECTIN ACETYLESTERASE 4"/>
    <property type="match status" value="1"/>
</dbReference>
<accession>A0AAD8YB61</accession>
<name>A0AAD8YB61_9STRA</name>
<dbReference type="Pfam" id="PF03283">
    <property type="entry name" value="PAE"/>
    <property type="match status" value="1"/>
</dbReference>
<feature type="region of interest" description="Disordered" evidence="1">
    <location>
        <begin position="420"/>
        <end position="456"/>
    </location>
</feature>